<name>A0ABW8LI84_9ACTN</name>
<dbReference type="InterPro" id="IPR050426">
    <property type="entry name" value="Glycosyltransferase_28"/>
</dbReference>
<evidence type="ECO:0000256" key="1">
    <source>
        <dbReference type="ARBA" id="ARBA00022679"/>
    </source>
</evidence>
<dbReference type="InterPro" id="IPR004276">
    <property type="entry name" value="GlycoTrans_28_N"/>
</dbReference>
<evidence type="ECO:0000259" key="3">
    <source>
        <dbReference type="Pfam" id="PF06722"/>
    </source>
</evidence>
<dbReference type="PANTHER" id="PTHR48050">
    <property type="entry name" value="STEROL 3-BETA-GLUCOSYLTRANSFERASE"/>
    <property type="match status" value="1"/>
</dbReference>
<gene>
    <name evidence="4" type="ORF">ACI2L5_03995</name>
</gene>
<comment type="caution">
    <text evidence="4">The sequence shown here is derived from an EMBL/GenBank/DDBJ whole genome shotgun (WGS) entry which is preliminary data.</text>
</comment>
<evidence type="ECO:0000313" key="5">
    <source>
        <dbReference type="Proteomes" id="UP001620295"/>
    </source>
</evidence>
<dbReference type="Pfam" id="PF06722">
    <property type="entry name" value="EryCIII-like_C"/>
    <property type="match status" value="1"/>
</dbReference>
<dbReference type="InterPro" id="IPR010610">
    <property type="entry name" value="EryCIII-like_C"/>
</dbReference>
<keyword evidence="1" id="KW-0808">Transferase</keyword>
<feature type="domain" description="Erythromycin biosynthesis protein CIII-like C-terminal" evidence="3">
    <location>
        <begin position="287"/>
        <end position="385"/>
    </location>
</feature>
<reference evidence="4 5" key="1">
    <citation type="submission" date="2024-11" db="EMBL/GenBank/DDBJ databases">
        <title>The Natural Products Discovery Center: Release of the First 8490 Sequenced Strains for Exploring Actinobacteria Biosynthetic Diversity.</title>
        <authorList>
            <person name="Kalkreuter E."/>
            <person name="Kautsar S.A."/>
            <person name="Yang D."/>
            <person name="Bader C.D."/>
            <person name="Teijaro C.N."/>
            <person name="Fluegel L."/>
            <person name="Davis C.M."/>
            <person name="Simpson J.R."/>
            <person name="Lauterbach L."/>
            <person name="Steele A.D."/>
            <person name="Gui C."/>
            <person name="Meng S."/>
            <person name="Li G."/>
            <person name="Viehrig K."/>
            <person name="Ye F."/>
            <person name="Su P."/>
            <person name="Kiefer A.F."/>
            <person name="Nichols A."/>
            <person name="Cepeda A.J."/>
            <person name="Yan W."/>
            <person name="Fan B."/>
            <person name="Jiang Y."/>
            <person name="Adhikari A."/>
            <person name="Zheng C.-J."/>
            <person name="Schuster L."/>
            <person name="Cowan T.M."/>
            <person name="Smanski M.J."/>
            <person name="Chevrette M.G."/>
            <person name="De Carvalho L.P.S."/>
            <person name="Shen B."/>
        </authorList>
    </citation>
    <scope>NUCLEOTIDE SEQUENCE [LARGE SCALE GENOMIC DNA]</scope>
    <source>
        <strain evidence="4 5">NPDC020863</strain>
    </source>
</reference>
<accession>A0ABW8LI84</accession>
<protein>
    <submittedName>
        <fullName evidence="4">Glycosyltransferase</fullName>
    </submittedName>
</protein>
<keyword evidence="5" id="KW-1185">Reference proteome</keyword>
<proteinExistence type="predicted"/>
<dbReference type="SUPFAM" id="SSF53756">
    <property type="entry name" value="UDP-Glycosyltransferase/glycogen phosphorylase"/>
    <property type="match status" value="1"/>
</dbReference>
<dbReference type="PANTHER" id="PTHR48050:SF13">
    <property type="entry name" value="STEROL 3-BETA-GLUCOSYLTRANSFERASE UGT80A2"/>
    <property type="match status" value="1"/>
</dbReference>
<feature type="domain" description="Glycosyltransferase family 28 N-terminal" evidence="2">
    <location>
        <begin position="3"/>
        <end position="84"/>
    </location>
</feature>
<dbReference type="InterPro" id="IPR002213">
    <property type="entry name" value="UDP_glucos_trans"/>
</dbReference>
<dbReference type="Pfam" id="PF03033">
    <property type="entry name" value="Glyco_transf_28"/>
    <property type="match status" value="1"/>
</dbReference>
<sequence length="420" mass="45467">MKVALLAFGSRGDIQPFLALGTGLRARGHEVDLATTTDFKAMVEQADLNFREIPGRTGNYFELPQVIKALRKSSSLMRASRAIPTPTVDEVVAALDAMHEATQGADFMVNEMLTRGAGYADPGVPWGTVAWWPIVPTGQSPAFGFPKLPLGAPYIRFSHFVAAQFDWAISRAAVNKLRKGKGLPPVKGTPAKKLGIKHPVFHATSPSVVVPPSDWPARAHVTGYWFWDRPWEPPADLVDFLDSGEKPVTLTLGSTWPVYGEETFERVLKAVRKAGRRMVLVDGPDGDLPDDVFRAREMDYSWLFPRTAAVIHHGGPGTVAEVLRAGVPSVVLPCFADHPYRAARLLEMGVSSPPVPLVGLTQEQLDSSVSTVLSDPQITERAAALGPRIVDDRGVETTCELIEGYVNGTESGERTASGTA</sequence>
<evidence type="ECO:0000313" key="4">
    <source>
        <dbReference type="EMBL" id="MFK4264086.1"/>
    </source>
</evidence>
<evidence type="ECO:0000259" key="2">
    <source>
        <dbReference type="Pfam" id="PF03033"/>
    </source>
</evidence>
<dbReference type="Proteomes" id="UP001620295">
    <property type="component" value="Unassembled WGS sequence"/>
</dbReference>
<dbReference type="Gene3D" id="3.40.50.2000">
    <property type="entry name" value="Glycogen Phosphorylase B"/>
    <property type="match status" value="2"/>
</dbReference>
<dbReference type="RefSeq" id="WP_404745607.1">
    <property type="nucleotide sequence ID" value="NZ_JBJDQH010000001.1"/>
</dbReference>
<organism evidence="4 5">
    <name type="scientific">Streptomyces milbemycinicus</name>
    <dbReference type="NCBI Taxonomy" id="476552"/>
    <lineage>
        <taxon>Bacteria</taxon>
        <taxon>Bacillati</taxon>
        <taxon>Actinomycetota</taxon>
        <taxon>Actinomycetes</taxon>
        <taxon>Kitasatosporales</taxon>
        <taxon>Streptomycetaceae</taxon>
        <taxon>Streptomyces</taxon>
    </lineage>
</organism>
<dbReference type="EMBL" id="JBJDQH010000001">
    <property type="protein sequence ID" value="MFK4264086.1"/>
    <property type="molecule type" value="Genomic_DNA"/>
</dbReference>
<dbReference type="CDD" id="cd03784">
    <property type="entry name" value="GT1_Gtf-like"/>
    <property type="match status" value="1"/>
</dbReference>